<keyword evidence="3" id="KW-0489">Methyltransferase</keyword>
<dbReference type="InterPro" id="IPR050447">
    <property type="entry name" value="Erg6_SMT_methyltransf"/>
</dbReference>
<dbReference type="RefSeq" id="WP_199023715.1">
    <property type="nucleotide sequence ID" value="NZ_JAELVR010000003.1"/>
</dbReference>
<dbReference type="InterPro" id="IPR013216">
    <property type="entry name" value="Methyltransf_11"/>
</dbReference>
<keyword evidence="4" id="KW-1185">Reference proteome</keyword>
<dbReference type="PANTHER" id="PTHR44068">
    <property type="entry name" value="ZGC:194242"/>
    <property type="match status" value="1"/>
</dbReference>
<dbReference type="CDD" id="cd02440">
    <property type="entry name" value="AdoMet_MTases"/>
    <property type="match status" value="1"/>
</dbReference>
<dbReference type="Gene3D" id="3.40.50.150">
    <property type="entry name" value="Vaccinia Virus protein VP39"/>
    <property type="match status" value="1"/>
</dbReference>
<dbReference type="EMBL" id="JAELVR010000003">
    <property type="protein sequence ID" value="MBJ6370921.1"/>
    <property type="molecule type" value="Genomic_DNA"/>
</dbReference>
<dbReference type="GO" id="GO:0032259">
    <property type="term" value="P:methylation"/>
    <property type="evidence" value="ECO:0007669"/>
    <property type="project" value="UniProtKB-KW"/>
</dbReference>
<evidence type="ECO:0000259" key="2">
    <source>
        <dbReference type="Pfam" id="PF08241"/>
    </source>
</evidence>
<dbReference type="SUPFAM" id="SSF53335">
    <property type="entry name" value="S-adenosyl-L-methionine-dependent methyltransferases"/>
    <property type="match status" value="1"/>
</dbReference>
<dbReference type="Pfam" id="PF08241">
    <property type="entry name" value="Methyltransf_11"/>
    <property type="match status" value="1"/>
</dbReference>
<dbReference type="Proteomes" id="UP000619079">
    <property type="component" value="Unassembled WGS sequence"/>
</dbReference>
<evidence type="ECO:0000313" key="4">
    <source>
        <dbReference type="Proteomes" id="UP000619079"/>
    </source>
</evidence>
<dbReference type="GO" id="GO:0008757">
    <property type="term" value="F:S-adenosylmethionine-dependent methyltransferase activity"/>
    <property type="evidence" value="ECO:0007669"/>
    <property type="project" value="InterPro"/>
</dbReference>
<evidence type="ECO:0000256" key="1">
    <source>
        <dbReference type="ARBA" id="ARBA00022679"/>
    </source>
</evidence>
<gene>
    <name evidence="3" type="ORF">JF290_05245</name>
</gene>
<dbReference type="PANTHER" id="PTHR44068:SF11">
    <property type="entry name" value="GERANYL DIPHOSPHATE 2-C-METHYLTRANSFERASE"/>
    <property type="match status" value="1"/>
</dbReference>
<organism evidence="3 4">
    <name type="scientific">Sedimentitalea arenosa</name>
    <dbReference type="NCBI Taxonomy" id="2798803"/>
    <lineage>
        <taxon>Bacteria</taxon>
        <taxon>Pseudomonadati</taxon>
        <taxon>Pseudomonadota</taxon>
        <taxon>Alphaproteobacteria</taxon>
        <taxon>Rhodobacterales</taxon>
        <taxon>Paracoccaceae</taxon>
        <taxon>Sedimentitalea</taxon>
    </lineage>
</organism>
<comment type="caution">
    <text evidence="3">The sequence shown here is derived from an EMBL/GenBank/DDBJ whole genome shotgun (WGS) entry which is preliminary data.</text>
</comment>
<evidence type="ECO:0000313" key="3">
    <source>
        <dbReference type="EMBL" id="MBJ6370921.1"/>
    </source>
</evidence>
<proteinExistence type="predicted"/>
<dbReference type="AlphaFoldDB" id="A0A8J7INM1"/>
<name>A0A8J7INM1_9RHOB</name>
<dbReference type="InterPro" id="IPR029063">
    <property type="entry name" value="SAM-dependent_MTases_sf"/>
</dbReference>
<feature type="domain" description="Methyltransferase type 11" evidence="2">
    <location>
        <begin position="68"/>
        <end position="166"/>
    </location>
</feature>
<protein>
    <submittedName>
        <fullName evidence="3">Class I SAM-dependent methyltransferase</fullName>
    </submittedName>
</protein>
<keyword evidence="1" id="KW-0808">Transferase</keyword>
<accession>A0A8J7INM1</accession>
<sequence>MSDPSGIAEHYRGDGLMARIEAALAAHGATPPLDIDTLALFDEFHIGGRAATQALLPGLAVTATSRVLDLGCGLGGPARFIARTTGARVTGIDLTPDFVAAAQALTGLALLLDRVQVLQGDVLHLPFADDSFDAAYMIHVGMNIADKPALMRSVARVLKPGGRFVLYDVMARSHSAAPGYPVPWASSAAQSALAEPRAYRAALTAAGFAILSETDRSDLLRPPPAGASAQPLGLHLVMGPESGTKIANMAAAVRAGTIAPIEIVSRLAAPRA</sequence>
<reference evidence="3" key="1">
    <citation type="submission" date="2020-12" db="EMBL/GenBank/DDBJ databases">
        <title>Sedimentitalea sp. nov., isolated from sand in Incheon.</title>
        <authorList>
            <person name="Kim W."/>
        </authorList>
    </citation>
    <scope>NUCLEOTIDE SEQUENCE</scope>
    <source>
        <strain evidence="3">CAU 1593</strain>
    </source>
</reference>